<proteinExistence type="predicted"/>
<evidence type="ECO:0000313" key="1">
    <source>
        <dbReference type="EMBL" id="PNX64034.1"/>
    </source>
</evidence>
<dbReference type="EMBL" id="ASHM01161197">
    <property type="protein sequence ID" value="PNX64034.1"/>
    <property type="molecule type" value="Genomic_DNA"/>
</dbReference>
<reference evidence="1 2" key="2">
    <citation type="journal article" date="2017" name="Front. Plant Sci.">
        <title>Gene Classification and Mining of Molecular Markers Useful in Red Clover (Trifolium pratense) Breeding.</title>
        <authorList>
            <person name="Istvanek J."/>
            <person name="Dluhosova J."/>
            <person name="Dluhos P."/>
            <person name="Patkova L."/>
            <person name="Nedelnik J."/>
            <person name="Repkova J."/>
        </authorList>
    </citation>
    <scope>NUCLEOTIDE SEQUENCE [LARGE SCALE GENOMIC DNA]</scope>
    <source>
        <strain evidence="2">cv. Tatra</strain>
        <tissue evidence="1">Young leaves</tissue>
    </source>
</reference>
<dbReference type="Proteomes" id="UP000236291">
    <property type="component" value="Unassembled WGS sequence"/>
</dbReference>
<evidence type="ECO:0000313" key="2">
    <source>
        <dbReference type="Proteomes" id="UP000236291"/>
    </source>
</evidence>
<sequence>MKISPADEAILADMIRGEIASHSSALFKLLEVVTFL</sequence>
<comment type="caution">
    <text evidence="1">The sequence shown here is derived from an EMBL/GenBank/DDBJ whole genome shotgun (WGS) entry which is preliminary data.</text>
</comment>
<dbReference type="AlphaFoldDB" id="A0A2K3KCM4"/>
<accession>A0A2K3KCM4</accession>
<protein>
    <submittedName>
        <fullName evidence="1">Uncharacterized protein</fullName>
    </submittedName>
</protein>
<feature type="non-terminal residue" evidence="1">
    <location>
        <position position="36"/>
    </location>
</feature>
<organism evidence="1 2">
    <name type="scientific">Trifolium pratense</name>
    <name type="common">Red clover</name>
    <dbReference type="NCBI Taxonomy" id="57577"/>
    <lineage>
        <taxon>Eukaryota</taxon>
        <taxon>Viridiplantae</taxon>
        <taxon>Streptophyta</taxon>
        <taxon>Embryophyta</taxon>
        <taxon>Tracheophyta</taxon>
        <taxon>Spermatophyta</taxon>
        <taxon>Magnoliopsida</taxon>
        <taxon>eudicotyledons</taxon>
        <taxon>Gunneridae</taxon>
        <taxon>Pentapetalae</taxon>
        <taxon>rosids</taxon>
        <taxon>fabids</taxon>
        <taxon>Fabales</taxon>
        <taxon>Fabaceae</taxon>
        <taxon>Papilionoideae</taxon>
        <taxon>50 kb inversion clade</taxon>
        <taxon>NPAAA clade</taxon>
        <taxon>Hologalegina</taxon>
        <taxon>IRL clade</taxon>
        <taxon>Trifolieae</taxon>
        <taxon>Trifolium</taxon>
    </lineage>
</organism>
<name>A0A2K3KCM4_TRIPR</name>
<reference evidence="1 2" key="1">
    <citation type="journal article" date="2014" name="Am. J. Bot.">
        <title>Genome assembly and annotation for red clover (Trifolium pratense; Fabaceae).</title>
        <authorList>
            <person name="Istvanek J."/>
            <person name="Jaros M."/>
            <person name="Krenek A."/>
            <person name="Repkova J."/>
        </authorList>
    </citation>
    <scope>NUCLEOTIDE SEQUENCE [LARGE SCALE GENOMIC DNA]</scope>
    <source>
        <strain evidence="2">cv. Tatra</strain>
        <tissue evidence="1">Young leaves</tissue>
    </source>
</reference>
<gene>
    <name evidence="1" type="ORF">L195_g061919</name>
</gene>